<sequence>MMLDESKSQEMIEQKIKNAPPGQGMVRMVSSEEWEEVREVQPRAPFESKLACPNVQTRTGEPLQWMSRIGRLMCLQMVSLVLKIVLVADLISMTYEGKTVNEK</sequence>
<dbReference type="AlphaFoldDB" id="A0ABD2ZB55"/>
<protein>
    <submittedName>
        <fullName evidence="2">Uncharacterized protein</fullName>
    </submittedName>
</protein>
<dbReference type="PANTHER" id="PTHR36008">
    <property type="entry name" value="OS09G0478400 PROTEIN"/>
    <property type="match status" value="1"/>
</dbReference>
<dbReference type="Proteomes" id="UP001630127">
    <property type="component" value="Unassembled WGS sequence"/>
</dbReference>
<feature type="region of interest" description="Disordered" evidence="1">
    <location>
        <begin position="1"/>
        <end position="25"/>
    </location>
</feature>
<evidence type="ECO:0000313" key="2">
    <source>
        <dbReference type="EMBL" id="KAL3516717.1"/>
    </source>
</evidence>
<evidence type="ECO:0000256" key="1">
    <source>
        <dbReference type="SAM" id="MobiDB-lite"/>
    </source>
</evidence>
<keyword evidence="3" id="KW-1185">Reference proteome</keyword>
<name>A0ABD2ZB55_9GENT</name>
<dbReference type="EMBL" id="JBJUIK010000010">
    <property type="protein sequence ID" value="KAL3516717.1"/>
    <property type="molecule type" value="Genomic_DNA"/>
</dbReference>
<proteinExistence type="predicted"/>
<organism evidence="2 3">
    <name type="scientific">Cinchona calisaya</name>
    <dbReference type="NCBI Taxonomy" id="153742"/>
    <lineage>
        <taxon>Eukaryota</taxon>
        <taxon>Viridiplantae</taxon>
        <taxon>Streptophyta</taxon>
        <taxon>Embryophyta</taxon>
        <taxon>Tracheophyta</taxon>
        <taxon>Spermatophyta</taxon>
        <taxon>Magnoliopsida</taxon>
        <taxon>eudicotyledons</taxon>
        <taxon>Gunneridae</taxon>
        <taxon>Pentapetalae</taxon>
        <taxon>asterids</taxon>
        <taxon>lamiids</taxon>
        <taxon>Gentianales</taxon>
        <taxon>Rubiaceae</taxon>
        <taxon>Cinchonoideae</taxon>
        <taxon>Cinchoneae</taxon>
        <taxon>Cinchona</taxon>
    </lineage>
</organism>
<reference evidence="2 3" key="1">
    <citation type="submission" date="2024-11" db="EMBL/GenBank/DDBJ databases">
        <title>A near-complete genome assembly of Cinchona calisaya.</title>
        <authorList>
            <person name="Lian D.C."/>
            <person name="Zhao X.W."/>
            <person name="Wei L."/>
        </authorList>
    </citation>
    <scope>NUCLEOTIDE SEQUENCE [LARGE SCALE GENOMIC DNA]</scope>
    <source>
        <tissue evidence="2">Nenye</tissue>
    </source>
</reference>
<gene>
    <name evidence="2" type="ORF">ACH5RR_023619</name>
</gene>
<evidence type="ECO:0000313" key="3">
    <source>
        <dbReference type="Proteomes" id="UP001630127"/>
    </source>
</evidence>
<feature type="compositionally biased region" description="Basic and acidic residues" evidence="1">
    <location>
        <begin position="1"/>
        <end position="16"/>
    </location>
</feature>
<accession>A0ABD2ZB55</accession>
<comment type="caution">
    <text evidence="2">The sequence shown here is derived from an EMBL/GenBank/DDBJ whole genome shotgun (WGS) entry which is preliminary data.</text>
</comment>
<dbReference type="PANTHER" id="PTHR36008:SF1">
    <property type="entry name" value="OS09G0478400 PROTEIN"/>
    <property type="match status" value="1"/>
</dbReference>